<dbReference type="InterPro" id="IPR006268">
    <property type="entry name" value="DAHP_syn_2"/>
</dbReference>
<evidence type="ECO:0000313" key="3">
    <source>
        <dbReference type="EMBL" id="CFX98298.1"/>
    </source>
</evidence>
<dbReference type="NCBIfam" id="NF009239">
    <property type="entry name" value="PRK12595.1"/>
    <property type="match status" value="1"/>
</dbReference>
<dbReference type="PANTHER" id="PTHR43018">
    <property type="entry name" value="PHOSPHO-2-DEHYDRO-3-DEOXYHEPTONATE ALDOLASE"/>
    <property type="match status" value="1"/>
</dbReference>
<protein>
    <submittedName>
        <fullName evidence="3">Phospho-2-dehydro-3-deoxyheptonate aldolase, subtype 2</fullName>
    </submittedName>
</protein>
<dbReference type="NCBIfam" id="TIGR01361">
    <property type="entry name" value="DAHP_synth_Bsub"/>
    <property type="match status" value="1"/>
</dbReference>
<sequence length="273" mass="29484">MAAYTLAAREKTAGDTIICIPSRMGQVKIGTGHCTVIAGSCAVESREQYLPLAEKLKAMGVHILRGGAFKPRSSPYSFQGLGEEGLRILAETRELTGMPVVTEIMDPRDLDKVYNCSDLLQIGSRNMQNFSLLKEVGQIDKPVILKRGLAATIEEWLLAGEYILAAGNQQVILCERGIRTFESMTRNTVDIGAVALVKQISHLPVIVDPSHATGLRSLVIPVARAAIAAGADGLMVEVHLQPDQALSDGPQSLSPEMMESLLKDIRDPRGRVS</sequence>
<dbReference type="InterPro" id="IPR052899">
    <property type="entry name" value="Class-I_DAHP_synthase"/>
</dbReference>
<dbReference type="PANTHER" id="PTHR43018:SF1">
    <property type="entry name" value="PROTEIN AROA(G)"/>
    <property type="match status" value="1"/>
</dbReference>
<dbReference type="GO" id="GO:0016740">
    <property type="term" value="F:transferase activity"/>
    <property type="evidence" value="ECO:0007669"/>
    <property type="project" value="UniProtKB-KW"/>
</dbReference>
<name>A0A0E4GCI3_9FIRM</name>
<dbReference type="Gene3D" id="3.20.20.70">
    <property type="entry name" value="Aldolase class I"/>
    <property type="match status" value="1"/>
</dbReference>
<dbReference type="Proteomes" id="UP000045545">
    <property type="component" value="Unassembled WGS sequence"/>
</dbReference>
<dbReference type="AlphaFoldDB" id="A0A0E4GCI3"/>
<dbReference type="STRING" id="690567.2385"/>
<keyword evidence="1" id="KW-0808">Transferase</keyword>
<feature type="domain" description="DAHP synthetase I/KDSA" evidence="2">
    <location>
        <begin position="26"/>
        <end position="262"/>
    </location>
</feature>
<accession>A0A0E4GCI3</accession>
<organism evidence="3 4">
    <name type="scientific">Syntrophomonas zehnderi OL-4</name>
    <dbReference type="NCBI Taxonomy" id="690567"/>
    <lineage>
        <taxon>Bacteria</taxon>
        <taxon>Bacillati</taxon>
        <taxon>Bacillota</taxon>
        <taxon>Clostridia</taxon>
        <taxon>Eubacteriales</taxon>
        <taxon>Syntrophomonadaceae</taxon>
        <taxon>Syntrophomonas</taxon>
    </lineage>
</organism>
<dbReference type="RefSeq" id="WP_046499263.1">
    <property type="nucleotide sequence ID" value="NZ_CGIH01000040.1"/>
</dbReference>
<gene>
    <name evidence="3" type="ORF">2385</name>
</gene>
<dbReference type="InterPro" id="IPR006218">
    <property type="entry name" value="DAHP1/KDSA"/>
</dbReference>
<evidence type="ECO:0000313" key="4">
    <source>
        <dbReference type="Proteomes" id="UP000045545"/>
    </source>
</evidence>
<evidence type="ECO:0000259" key="2">
    <source>
        <dbReference type="Pfam" id="PF00793"/>
    </source>
</evidence>
<dbReference type="OrthoDB" id="9780456at2"/>
<evidence type="ECO:0000256" key="1">
    <source>
        <dbReference type="ARBA" id="ARBA00022679"/>
    </source>
</evidence>
<keyword evidence="4" id="KW-1185">Reference proteome</keyword>
<dbReference type="GO" id="GO:0016832">
    <property type="term" value="F:aldehyde-lyase activity"/>
    <property type="evidence" value="ECO:0007669"/>
    <property type="project" value="InterPro"/>
</dbReference>
<proteinExistence type="predicted"/>
<dbReference type="InterPro" id="IPR013785">
    <property type="entry name" value="Aldolase_TIM"/>
</dbReference>
<dbReference type="Pfam" id="PF00793">
    <property type="entry name" value="DAHP_synth_1"/>
    <property type="match status" value="1"/>
</dbReference>
<dbReference type="EMBL" id="CGIH01000040">
    <property type="protein sequence ID" value="CFX98298.1"/>
    <property type="molecule type" value="Genomic_DNA"/>
</dbReference>
<reference evidence="3 4" key="1">
    <citation type="submission" date="2015-03" db="EMBL/GenBank/DDBJ databases">
        <authorList>
            <person name="Murphy D."/>
        </authorList>
    </citation>
    <scope>NUCLEOTIDE SEQUENCE [LARGE SCALE GENOMIC DNA]</scope>
    <source>
        <strain evidence="3 4">OL-4</strain>
    </source>
</reference>
<dbReference type="GO" id="GO:0009073">
    <property type="term" value="P:aromatic amino acid family biosynthetic process"/>
    <property type="evidence" value="ECO:0007669"/>
    <property type="project" value="InterPro"/>
</dbReference>
<dbReference type="NCBIfam" id="NF006421">
    <property type="entry name" value="PRK08673.1"/>
    <property type="match status" value="1"/>
</dbReference>
<dbReference type="SUPFAM" id="SSF51569">
    <property type="entry name" value="Aldolase"/>
    <property type="match status" value="1"/>
</dbReference>